<keyword evidence="2" id="KW-0472">Membrane</keyword>
<comment type="caution">
    <text evidence="3">The sequence shown here is derived from an EMBL/GenBank/DDBJ whole genome shotgun (WGS) entry which is preliminary data.</text>
</comment>
<feature type="compositionally biased region" description="Polar residues" evidence="1">
    <location>
        <begin position="1"/>
        <end position="13"/>
    </location>
</feature>
<evidence type="ECO:0000256" key="1">
    <source>
        <dbReference type="SAM" id="MobiDB-lite"/>
    </source>
</evidence>
<dbReference type="Proteomes" id="UP001515480">
    <property type="component" value="Unassembled WGS sequence"/>
</dbReference>
<organism evidence="3 4">
    <name type="scientific">Prymnesium parvum</name>
    <name type="common">Toxic golden alga</name>
    <dbReference type="NCBI Taxonomy" id="97485"/>
    <lineage>
        <taxon>Eukaryota</taxon>
        <taxon>Haptista</taxon>
        <taxon>Haptophyta</taxon>
        <taxon>Prymnesiophyceae</taxon>
        <taxon>Prymnesiales</taxon>
        <taxon>Prymnesiaceae</taxon>
        <taxon>Prymnesium</taxon>
    </lineage>
</organism>
<accession>A0AB34K1Y6</accession>
<feature type="transmembrane region" description="Helical" evidence="2">
    <location>
        <begin position="78"/>
        <end position="100"/>
    </location>
</feature>
<keyword evidence="4" id="KW-1185">Reference proteome</keyword>
<feature type="region of interest" description="Disordered" evidence="1">
    <location>
        <begin position="1"/>
        <end position="22"/>
    </location>
</feature>
<gene>
    <name evidence="3" type="ORF">AB1Y20_015937</name>
</gene>
<proteinExistence type="predicted"/>
<keyword evidence="2" id="KW-1133">Transmembrane helix</keyword>
<evidence type="ECO:0000313" key="3">
    <source>
        <dbReference type="EMBL" id="KAL1527262.1"/>
    </source>
</evidence>
<keyword evidence="2" id="KW-0812">Transmembrane</keyword>
<evidence type="ECO:0000313" key="4">
    <source>
        <dbReference type="Proteomes" id="UP001515480"/>
    </source>
</evidence>
<dbReference type="AlphaFoldDB" id="A0AB34K1Y6"/>
<reference evidence="3 4" key="1">
    <citation type="journal article" date="2024" name="Science">
        <title>Giant polyketide synthase enzymes in the biosynthesis of giant marine polyether toxins.</title>
        <authorList>
            <person name="Fallon T.R."/>
            <person name="Shende V.V."/>
            <person name="Wierzbicki I.H."/>
            <person name="Pendleton A.L."/>
            <person name="Watervoot N.F."/>
            <person name="Auber R.P."/>
            <person name="Gonzalez D.J."/>
            <person name="Wisecaver J.H."/>
            <person name="Moore B.S."/>
        </authorList>
    </citation>
    <scope>NUCLEOTIDE SEQUENCE [LARGE SCALE GENOMIC DNA]</scope>
    <source>
        <strain evidence="3 4">12B1</strain>
    </source>
</reference>
<dbReference type="EMBL" id="JBGBPQ010000003">
    <property type="protein sequence ID" value="KAL1527262.1"/>
    <property type="molecule type" value="Genomic_DNA"/>
</dbReference>
<protein>
    <submittedName>
        <fullName evidence="3">Uncharacterized protein</fullName>
    </submittedName>
</protein>
<sequence>MTIPCTASNTPATASAHRRHSRRRDLLHRNALGAREAAFFLALPLPGFASCALPRRGCSFRRNCSDSIPASSSLASGAGSSACLWCLPAAFGFFLPFRLLSKRRFPSDS</sequence>
<evidence type="ECO:0000256" key="2">
    <source>
        <dbReference type="SAM" id="Phobius"/>
    </source>
</evidence>
<name>A0AB34K1Y6_PRYPA</name>